<organism evidence="5 6">
    <name type="scientific">Maritimibacter harenae</name>
    <dbReference type="NCBI Taxonomy" id="2606218"/>
    <lineage>
        <taxon>Bacteria</taxon>
        <taxon>Pseudomonadati</taxon>
        <taxon>Pseudomonadota</taxon>
        <taxon>Alphaproteobacteria</taxon>
        <taxon>Rhodobacterales</taxon>
        <taxon>Roseobacteraceae</taxon>
        <taxon>Maritimibacter</taxon>
    </lineage>
</organism>
<dbReference type="EMBL" id="WTUX01000019">
    <property type="protein sequence ID" value="MZR14543.1"/>
    <property type="molecule type" value="Genomic_DNA"/>
</dbReference>
<accession>A0A845M9Q3</accession>
<dbReference type="GO" id="GO:0005524">
    <property type="term" value="F:ATP binding"/>
    <property type="evidence" value="ECO:0007669"/>
    <property type="project" value="UniProtKB-KW"/>
</dbReference>
<dbReference type="RefSeq" id="WP_161352657.1">
    <property type="nucleotide sequence ID" value="NZ_WTUX01000019.1"/>
</dbReference>
<protein>
    <submittedName>
        <fullName evidence="5">Urea amidolyase</fullName>
    </submittedName>
</protein>
<keyword evidence="6" id="KW-1185">Reference proteome</keyword>
<dbReference type="PANTHER" id="PTHR43309:SF5">
    <property type="entry name" value="5-OXOPROLINASE SUBUNIT C"/>
    <property type="match status" value="1"/>
</dbReference>
<dbReference type="PANTHER" id="PTHR43309">
    <property type="entry name" value="5-OXOPROLINASE SUBUNIT C"/>
    <property type="match status" value="1"/>
</dbReference>
<evidence type="ECO:0000259" key="4">
    <source>
        <dbReference type="SMART" id="SM00797"/>
    </source>
</evidence>
<evidence type="ECO:0000313" key="6">
    <source>
        <dbReference type="Proteomes" id="UP000467322"/>
    </source>
</evidence>
<dbReference type="SMART" id="SM00797">
    <property type="entry name" value="AHS2"/>
    <property type="match status" value="1"/>
</dbReference>
<evidence type="ECO:0000256" key="3">
    <source>
        <dbReference type="ARBA" id="ARBA00022840"/>
    </source>
</evidence>
<gene>
    <name evidence="5" type="ORF">GQE99_16100</name>
</gene>
<dbReference type="GO" id="GO:0016829">
    <property type="term" value="F:lyase activity"/>
    <property type="evidence" value="ECO:0007669"/>
    <property type="project" value="UniProtKB-KW"/>
</dbReference>
<dbReference type="AlphaFoldDB" id="A0A845M9Q3"/>
<reference evidence="5 6" key="1">
    <citation type="submission" date="2019-12" db="EMBL/GenBank/DDBJ databases">
        <title>Maritimibacter sp. nov. sp. isolated from sea sand.</title>
        <authorList>
            <person name="Kim J."/>
            <person name="Jeong S.E."/>
            <person name="Jung H.S."/>
            <person name="Jeon C.O."/>
        </authorList>
    </citation>
    <scope>NUCLEOTIDE SEQUENCE [LARGE SCALE GENOMIC DNA]</scope>
    <source>
        <strain evidence="5 6">DP07</strain>
    </source>
</reference>
<proteinExistence type="predicted"/>
<keyword evidence="5" id="KW-0456">Lyase</keyword>
<dbReference type="InterPro" id="IPR052708">
    <property type="entry name" value="PxpC"/>
</dbReference>
<keyword evidence="2" id="KW-0378">Hydrolase</keyword>
<name>A0A845M9Q3_9RHOB</name>
<feature type="domain" description="Carboxyltransferase" evidence="4">
    <location>
        <begin position="26"/>
        <end position="300"/>
    </location>
</feature>
<dbReference type="Pfam" id="PF02626">
    <property type="entry name" value="CT_A_B"/>
    <property type="match status" value="1"/>
</dbReference>
<keyword evidence="1" id="KW-0547">Nucleotide-binding</keyword>
<evidence type="ECO:0000256" key="2">
    <source>
        <dbReference type="ARBA" id="ARBA00022801"/>
    </source>
</evidence>
<dbReference type="SUPFAM" id="SSF50891">
    <property type="entry name" value="Cyclophilin-like"/>
    <property type="match status" value="1"/>
</dbReference>
<evidence type="ECO:0000313" key="5">
    <source>
        <dbReference type="EMBL" id="MZR14543.1"/>
    </source>
</evidence>
<dbReference type="Proteomes" id="UP000467322">
    <property type="component" value="Unassembled WGS sequence"/>
</dbReference>
<dbReference type="InterPro" id="IPR003778">
    <property type="entry name" value="CT_A_B"/>
</dbReference>
<dbReference type="InterPro" id="IPR029000">
    <property type="entry name" value="Cyclophilin-like_dom_sf"/>
</dbReference>
<comment type="caution">
    <text evidence="5">The sequence shown here is derived from an EMBL/GenBank/DDBJ whole genome shotgun (WGS) entry which is preliminary data.</text>
</comment>
<sequence length="342" mass="36006">MSAELVVHRAGPGLTVQDTGRPGHLRAGLSRGGAVDRLALAEGAALLGQAEECAAIEMVGMGGEFEATQDTRIALTGAPMRASIDGTRVAWNASHALPAGIRLSIGTVETGSYGYLHVGGGIDGPKRLGARSAHLAAGIGAPLAAGDRLALGADPRPGATNLRLEPEPRFDGGTVRIVPSLQTAFFDEAERDRFATTAFRRDTRGNRMGVRLVPEGRGFESVAGLSVLSEVIVPGDVQITGDGTPFVLLCECQTTGGYPRIGSVLPADLPRVAQAGAGAMLHFRFVSLEEGIALERRDRQVRETLRGRLVPLVRRPEEIRDLLGYQLISGVTAGDDLERPDI</sequence>
<keyword evidence="3" id="KW-0067">ATP-binding</keyword>
<evidence type="ECO:0000256" key="1">
    <source>
        <dbReference type="ARBA" id="ARBA00022741"/>
    </source>
</evidence>
<dbReference type="GO" id="GO:0016787">
    <property type="term" value="F:hydrolase activity"/>
    <property type="evidence" value="ECO:0007669"/>
    <property type="project" value="UniProtKB-KW"/>
</dbReference>
<dbReference type="Gene3D" id="2.40.100.10">
    <property type="entry name" value="Cyclophilin-like"/>
    <property type="match status" value="1"/>
</dbReference>